<dbReference type="Gene3D" id="3.30.559.10">
    <property type="entry name" value="Chloramphenicol acetyltransferase-like domain"/>
    <property type="match status" value="2"/>
</dbReference>
<sequence length="480" mass="54535">MAFILNLFKSKPVPPERVPTDTIIPLNSHDDNHVMRAIALQFSMRFDDVLDAEKLAGALQRLLERPGWRRMGARLRLNDQGKLEYHVPQEYTKERPSVDYTHAIHDMPAASHPIARRLPRSNNTLFLGPVSDDFRPLVNPPRVCTELKDWIYQDSPQLQLHIVSFHDTTLVTLSWLHTLLDALGRNALLRAWVQVLEGRDEEVPDFYAYDFDPLATLGDPPSTESAKQTAEPYLLHDKRMSTWQMLKFGFNFMWEMYFYPLEQQRVLCIPSTFFKKLHAEALSDLQHADPSLLTLSTTTHTPFLSEGDVLGAWFTRLILQNQPWTPTSPPKKTIHFSNVFGMRDILTSTSPPLLERGKAYIGNCANSISSFFTLHEFLTLPLGHIAARIRADLVLQASRAQIEAKSRITRQNGGNMVLYGDADMCLVTLSNWTKAKLFETDFSAAVVREGKERHARGRPSYIHADGRANGFSLRNAECAA</sequence>
<comment type="caution">
    <text evidence="1">The sequence shown here is derived from an EMBL/GenBank/DDBJ whole genome shotgun (WGS) entry which is preliminary data.</text>
</comment>
<name>A0A9P4R549_9PLEO</name>
<dbReference type="InterPro" id="IPR023213">
    <property type="entry name" value="CAT-like_dom_sf"/>
</dbReference>
<evidence type="ECO:0000313" key="1">
    <source>
        <dbReference type="EMBL" id="KAF2738290.1"/>
    </source>
</evidence>
<gene>
    <name evidence="1" type="ORF">EJ04DRAFT_459721</name>
</gene>
<dbReference type="EMBL" id="ML996110">
    <property type="protein sequence ID" value="KAF2738290.1"/>
    <property type="molecule type" value="Genomic_DNA"/>
</dbReference>
<dbReference type="OrthoDB" id="21502at2759"/>
<evidence type="ECO:0000313" key="2">
    <source>
        <dbReference type="Proteomes" id="UP000799444"/>
    </source>
</evidence>
<reference evidence="1" key="1">
    <citation type="journal article" date="2020" name="Stud. Mycol.">
        <title>101 Dothideomycetes genomes: a test case for predicting lifestyles and emergence of pathogens.</title>
        <authorList>
            <person name="Haridas S."/>
            <person name="Albert R."/>
            <person name="Binder M."/>
            <person name="Bloem J."/>
            <person name="Labutti K."/>
            <person name="Salamov A."/>
            <person name="Andreopoulos B."/>
            <person name="Baker S."/>
            <person name="Barry K."/>
            <person name="Bills G."/>
            <person name="Bluhm B."/>
            <person name="Cannon C."/>
            <person name="Castanera R."/>
            <person name="Culley D."/>
            <person name="Daum C."/>
            <person name="Ezra D."/>
            <person name="Gonzalez J."/>
            <person name="Henrissat B."/>
            <person name="Kuo A."/>
            <person name="Liang C."/>
            <person name="Lipzen A."/>
            <person name="Lutzoni F."/>
            <person name="Magnuson J."/>
            <person name="Mondo S."/>
            <person name="Nolan M."/>
            <person name="Ohm R."/>
            <person name="Pangilinan J."/>
            <person name="Park H.-J."/>
            <person name="Ramirez L."/>
            <person name="Alfaro M."/>
            <person name="Sun H."/>
            <person name="Tritt A."/>
            <person name="Yoshinaga Y."/>
            <person name="Zwiers L.-H."/>
            <person name="Turgeon B."/>
            <person name="Goodwin S."/>
            <person name="Spatafora J."/>
            <person name="Crous P."/>
            <person name="Grigoriev I."/>
        </authorList>
    </citation>
    <scope>NUCLEOTIDE SEQUENCE</scope>
    <source>
        <strain evidence="1">CBS 125425</strain>
    </source>
</reference>
<evidence type="ECO:0008006" key="3">
    <source>
        <dbReference type="Google" id="ProtNLM"/>
    </source>
</evidence>
<feature type="non-terminal residue" evidence="1">
    <location>
        <position position="480"/>
    </location>
</feature>
<dbReference type="AlphaFoldDB" id="A0A9P4R549"/>
<accession>A0A9P4R549</accession>
<organism evidence="1 2">
    <name type="scientific">Polyplosphaeria fusca</name>
    <dbReference type="NCBI Taxonomy" id="682080"/>
    <lineage>
        <taxon>Eukaryota</taxon>
        <taxon>Fungi</taxon>
        <taxon>Dikarya</taxon>
        <taxon>Ascomycota</taxon>
        <taxon>Pezizomycotina</taxon>
        <taxon>Dothideomycetes</taxon>
        <taxon>Pleosporomycetidae</taxon>
        <taxon>Pleosporales</taxon>
        <taxon>Tetraplosphaeriaceae</taxon>
        <taxon>Polyplosphaeria</taxon>
    </lineage>
</organism>
<dbReference type="Proteomes" id="UP000799444">
    <property type="component" value="Unassembled WGS sequence"/>
</dbReference>
<protein>
    <recommendedName>
        <fullName evidence="3">LysR family regulatory protein</fullName>
    </recommendedName>
</protein>
<proteinExistence type="predicted"/>
<keyword evidence="2" id="KW-1185">Reference proteome</keyword>